<dbReference type="InterPro" id="IPR007560">
    <property type="entry name" value="Restrct_endonuc_IV_Mrr"/>
</dbReference>
<dbReference type="InterPro" id="IPR007111">
    <property type="entry name" value="NACHT_NTPase"/>
</dbReference>
<evidence type="ECO:0000259" key="2">
    <source>
        <dbReference type="Pfam" id="PF05729"/>
    </source>
</evidence>
<dbReference type="AlphaFoldDB" id="A0A927EE16"/>
<dbReference type="Pfam" id="PF05729">
    <property type="entry name" value="NACHT"/>
    <property type="match status" value="1"/>
</dbReference>
<dbReference type="Proteomes" id="UP000619295">
    <property type="component" value="Unassembled WGS sequence"/>
</dbReference>
<feature type="domain" description="NACHT" evidence="2">
    <location>
        <begin position="173"/>
        <end position="269"/>
    </location>
</feature>
<dbReference type="GO" id="GO:0004519">
    <property type="term" value="F:endonuclease activity"/>
    <property type="evidence" value="ECO:0007669"/>
    <property type="project" value="InterPro"/>
</dbReference>
<reference evidence="3" key="1">
    <citation type="submission" date="2020-09" db="EMBL/GenBank/DDBJ databases">
        <title>Bosea spartocytisi sp. nov. a root nodule endophyte of Spartocytisus supranubius in the high mountain ecosystem fo the Teide National Park (Canary Islands, Spain).</title>
        <authorList>
            <person name="Pulido-Suarez L."/>
            <person name="Peix A."/>
            <person name="Igual J.M."/>
            <person name="Socas-Perez N."/>
            <person name="Velazquez E."/>
            <person name="Flores-Felix J.D."/>
            <person name="Leon-Barrios M."/>
        </authorList>
    </citation>
    <scope>NUCLEOTIDE SEQUENCE</scope>
    <source>
        <strain evidence="3">SSUT16</strain>
    </source>
</reference>
<dbReference type="GO" id="GO:0009307">
    <property type="term" value="P:DNA restriction-modification system"/>
    <property type="evidence" value="ECO:0007669"/>
    <property type="project" value="InterPro"/>
</dbReference>
<evidence type="ECO:0000313" key="3">
    <source>
        <dbReference type="EMBL" id="MBD3849135.1"/>
    </source>
</evidence>
<name>A0A927EE16_9HYPH</name>
<keyword evidence="4" id="KW-1185">Reference proteome</keyword>
<evidence type="ECO:0000259" key="1">
    <source>
        <dbReference type="Pfam" id="PF04471"/>
    </source>
</evidence>
<dbReference type="GO" id="GO:0003677">
    <property type="term" value="F:DNA binding"/>
    <property type="evidence" value="ECO:0007669"/>
    <property type="project" value="InterPro"/>
</dbReference>
<dbReference type="Pfam" id="PF04471">
    <property type="entry name" value="Mrr_cat"/>
    <property type="match status" value="1"/>
</dbReference>
<evidence type="ECO:0000313" key="4">
    <source>
        <dbReference type="Proteomes" id="UP000619295"/>
    </source>
</evidence>
<feature type="domain" description="Restriction endonuclease type IV Mrr" evidence="1">
    <location>
        <begin position="9"/>
        <end position="122"/>
    </location>
</feature>
<organism evidence="3 4">
    <name type="scientific">Bosea spartocytisi</name>
    <dbReference type="NCBI Taxonomy" id="2773451"/>
    <lineage>
        <taxon>Bacteria</taxon>
        <taxon>Pseudomonadati</taxon>
        <taxon>Pseudomonadota</taxon>
        <taxon>Alphaproteobacteria</taxon>
        <taxon>Hyphomicrobiales</taxon>
        <taxon>Boseaceae</taxon>
        <taxon>Bosea</taxon>
    </lineage>
</organism>
<dbReference type="Gene3D" id="3.40.50.300">
    <property type="entry name" value="P-loop containing nucleotide triphosphate hydrolases"/>
    <property type="match status" value="1"/>
</dbReference>
<dbReference type="SUPFAM" id="SSF52540">
    <property type="entry name" value="P-loop containing nucleoside triphosphate hydrolases"/>
    <property type="match status" value="1"/>
</dbReference>
<protein>
    <submittedName>
        <fullName evidence="3">NACHT domain-containing protein</fullName>
    </submittedName>
</protein>
<comment type="caution">
    <text evidence="3">The sequence shown here is derived from an EMBL/GenBank/DDBJ whole genome shotgun (WGS) entry which is preliminary data.</text>
</comment>
<dbReference type="InterPro" id="IPR027417">
    <property type="entry name" value="P-loop_NTPase"/>
</dbReference>
<accession>A0A927EE16</accession>
<gene>
    <name evidence="3" type="ORF">IED13_25835</name>
</gene>
<dbReference type="EMBL" id="JACXWY010000030">
    <property type="protein sequence ID" value="MBD3849135.1"/>
    <property type="molecule type" value="Genomic_DNA"/>
</dbReference>
<sequence>MKMLSTTEKGNEFRDTVLVLLEAAGFQCKSEIRADFKKADIVATRVDPFDGIQTTAIELKNLARNVSKADCQEFLIEYGRLVSQRTFSRAWLIAAKDISPDARALIEAVPNLRCFSMREFKRALLSFEPYLSDLADAYDRSSIEKYYISPQNVTGDDMETVIGDWAQSSSTTPIVIIGGYGQGKSTFAKHISAKLAKQILCGGNGRIPLLVPLGEIFDEQSVDGLVGKLLASQARVEGYHFKLFRELNRLGHFIIIFDGFDEMKHGMTPAIFTANFERLLSLNEGTAKLLFLGRDTVFHDAIEFRSVIEGKDLTRAGQFIPVPGKTQCRTETLKGFDVAEARDFVERYFPIAVHEARGKPEGSEFDAQWISNRLGFLLSGKFDELLSRPVHAQMLCQIATEPDLNLEKVSKFLLYDRFIHFLLHREVAKSGRFRGFSLDIRRRFNNMLAWWLWEQGGASTSSISVIPDALFQQAIGGTRHSFTVPALRRELIAGCLVIKDNSSVYFAHRSIQEFLVAEYLFENNLLKDEAPQSLRRTLRNLNPEIISFLIGWVQNSRSAKTTTADWFDLLKRTDARSIPLSGFDLFVQLKKLTASTFKVPSPWDVFIDYFLQAGATRFIVRKEALPWAKAELASKVLASEAGVASQLAESRQSVAASLLFWSLSARAAKSTADCNSLMEYMIACLFAREPVRTIWETVSESATKQLRLSAGESLPEGILFDCIARGAPKNGKITVDIERAALACTSAINVSFDLSDEFLKLNHAHASIDVNKVIKIVDQLTGKEASDVAKQFLNDPELRRRVISVSVRL</sequence>
<proteinExistence type="predicted"/>